<organism evidence="2 3">
    <name type="scientific">Prorocentrum cordatum</name>
    <dbReference type="NCBI Taxonomy" id="2364126"/>
    <lineage>
        <taxon>Eukaryota</taxon>
        <taxon>Sar</taxon>
        <taxon>Alveolata</taxon>
        <taxon>Dinophyceae</taxon>
        <taxon>Prorocentrales</taxon>
        <taxon>Prorocentraceae</taxon>
        <taxon>Prorocentrum</taxon>
    </lineage>
</organism>
<proteinExistence type="predicted"/>
<dbReference type="EMBL" id="CAUYUJ010001758">
    <property type="protein sequence ID" value="CAK0797481.1"/>
    <property type="molecule type" value="Genomic_DNA"/>
</dbReference>
<evidence type="ECO:0000256" key="1">
    <source>
        <dbReference type="SAM" id="MobiDB-lite"/>
    </source>
</evidence>
<feature type="region of interest" description="Disordered" evidence="1">
    <location>
        <begin position="20"/>
        <end position="67"/>
    </location>
</feature>
<reference evidence="2" key="1">
    <citation type="submission" date="2023-10" db="EMBL/GenBank/DDBJ databases">
        <authorList>
            <person name="Chen Y."/>
            <person name="Shah S."/>
            <person name="Dougan E. K."/>
            <person name="Thang M."/>
            <person name="Chan C."/>
        </authorList>
    </citation>
    <scope>NUCLEOTIDE SEQUENCE [LARGE SCALE GENOMIC DNA]</scope>
</reference>
<evidence type="ECO:0000313" key="2">
    <source>
        <dbReference type="EMBL" id="CAK0797481.1"/>
    </source>
</evidence>
<feature type="compositionally biased region" description="Basic and acidic residues" evidence="1">
    <location>
        <begin position="32"/>
        <end position="54"/>
    </location>
</feature>
<evidence type="ECO:0000313" key="3">
    <source>
        <dbReference type="Proteomes" id="UP001189429"/>
    </source>
</evidence>
<keyword evidence="3" id="KW-1185">Reference proteome</keyword>
<protein>
    <submittedName>
        <fullName evidence="2">Uncharacterized protein</fullName>
    </submittedName>
</protein>
<name>A0ABN9PW32_9DINO</name>
<comment type="caution">
    <text evidence="2">The sequence shown here is derived from an EMBL/GenBank/DDBJ whole genome shotgun (WGS) entry which is preliminary data.</text>
</comment>
<gene>
    <name evidence="2" type="ORF">PCOR1329_LOCUS6549</name>
</gene>
<dbReference type="Proteomes" id="UP001189429">
    <property type="component" value="Unassembled WGS sequence"/>
</dbReference>
<sequence>MSLPSAEALHAAMLVPGRRLCCPGGEQGGRGGRREWEGSEREGEAEGKEGRSDAADFDDEQPAGAAARRGLHMYKHGGIALGRCSSTAWTRQCPADVNG</sequence>
<accession>A0ABN9PW32</accession>